<feature type="region of interest" description="Disordered" evidence="5">
    <location>
        <begin position="544"/>
        <end position="612"/>
    </location>
</feature>
<name>A0A1L9RR86_ASPWE</name>
<dbReference type="PANTHER" id="PTHR12606:SF141">
    <property type="entry name" value="GH15225P-RELATED"/>
    <property type="match status" value="1"/>
</dbReference>
<dbReference type="Gene3D" id="3.40.395.10">
    <property type="entry name" value="Adenoviral Proteinase, Chain A"/>
    <property type="match status" value="1"/>
</dbReference>
<keyword evidence="3" id="KW-0378">Hydrolase</keyword>
<protein>
    <recommendedName>
        <fullName evidence="6">Ubiquitin-like protease family profile domain-containing protein</fullName>
    </recommendedName>
</protein>
<feature type="compositionally biased region" description="Low complexity" evidence="5">
    <location>
        <begin position="283"/>
        <end position="299"/>
    </location>
</feature>
<gene>
    <name evidence="7" type="ORF">ASPWEDRAFT_170917</name>
</gene>
<dbReference type="PROSITE" id="PS50600">
    <property type="entry name" value="ULP_PROTEASE"/>
    <property type="match status" value="1"/>
</dbReference>
<dbReference type="EMBL" id="KV878211">
    <property type="protein sequence ID" value="OJJ37439.1"/>
    <property type="molecule type" value="Genomic_DNA"/>
</dbReference>
<feature type="compositionally biased region" description="Polar residues" evidence="5">
    <location>
        <begin position="336"/>
        <end position="358"/>
    </location>
</feature>
<evidence type="ECO:0000259" key="6">
    <source>
        <dbReference type="PROSITE" id="PS50600"/>
    </source>
</evidence>
<comment type="similarity">
    <text evidence="1">Belongs to the peptidase C48 family.</text>
</comment>
<dbReference type="VEuPathDB" id="FungiDB:ASPWEDRAFT_170917"/>
<evidence type="ECO:0000256" key="1">
    <source>
        <dbReference type="ARBA" id="ARBA00005234"/>
    </source>
</evidence>
<feature type="domain" description="Ubiquitin-like protease family profile" evidence="6">
    <location>
        <begin position="824"/>
        <end position="994"/>
    </location>
</feature>
<evidence type="ECO:0000256" key="4">
    <source>
        <dbReference type="ARBA" id="ARBA00022807"/>
    </source>
</evidence>
<evidence type="ECO:0000256" key="3">
    <source>
        <dbReference type="ARBA" id="ARBA00022801"/>
    </source>
</evidence>
<dbReference type="GO" id="GO:0016929">
    <property type="term" value="F:deSUMOylase activity"/>
    <property type="evidence" value="ECO:0007669"/>
    <property type="project" value="TreeGrafter"/>
</dbReference>
<keyword evidence="2" id="KW-0645">Protease</keyword>
<sequence>MAEVVRAQSPEMEDYSMADATMISNDDSHLTAGDGFWDPMDISNTPPTNQPEMSSQPTAVFNNQNSLDPQRPPSPLYKIPFGSRRFTAPSCARLVDGKPVEPQINSTSFRPRFSPKSKLRVPYHAYAGPSKACVPMTNRARSSTFTANNTNFVGFHHNNRSRFFPDNQTVSSSLLTARAALLGNGSKTGKLLEGTGRPKATSFFSGSTVQSSLPRKRSFDEGTANDETNHTTPESDTLIRSKYRRASQEGLVNLLQGDSETSHSNVGGQASSDQPIAAPTTFPAQSASSYPQPSQSSLSHFGNYLPTETPSRAHELRGAARGQTQRTPGVNIPGSWPQTPGVFSTPNREGVSTTGTDVANDYTSFTSGVATSNRVSTGPLVSTSVDIPQGHALDTENPQMQAIEGIQNAPPNGSSWQANWLYWVETVQRIYNGPHGMRQTVASVVRSAVEVAGSVKRRALGLFERRRPISPPRRPISVVRASPTRANIRALPEEQRQRLKSRQWDRERGRSPVESYPFPELSLDIPQFPAGPSSAAEAHVAPIRPVPQKPTSNKNAHKAAGRLRPSAPRNASSAKERRHKKNKSASHERSLAQQPSPSLQRRMLLKPTSTVPERVRRIRSILQARRSEKLAIDKIQSKAHQVPKPDYLVPKSLKTAEPEHRAVPKPSILTEEQRAAETVHETEPVHVPELVTELAPHLHPSSPVSPKDGTGQQKENVPPKIDVEVEPIVDPWFQPVPEYPLGRPVSAVRLFYPDKKPLPAGRTESIYASKWREIEEGQKRDLLPTRIRPEGPAVRPLTAKWDTRISEAMTLPNSRTVATTLSGDPLTKRDLSTCYTRMDWLNDEVINAYLALIVDYLRRSHGNTGRRDKPRFHAFNSFFFSNLRDKGYSSVRRWASRAKIGGEDLLNVDTVFIPIHNSSHWTLVVVKPSERTIENFDSLGTLSSRHVALVKDWLRGELGSKYVEEEWTVLPSVSPQQNNGSDCGVFLLSTAKAVAIGIEPLSYGAKDIPLLRRKIVGEIMNGGLEGDFSPSGEDEEVLL</sequence>
<dbReference type="Proteomes" id="UP000184383">
    <property type="component" value="Unassembled WGS sequence"/>
</dbReference>
<dbReference type="GO" id="GO:0016926">
    <property type="term" value="P:protein desumoylation"/>
    <property type="evidence" value="ECO:0007669"/>
    <property type="project" value="TreeGrafter"/>
</dbReference>
<feature type="region of interest" description="Disordered" evidence="5">
    <location>
        <begin position="27"/>
        <end position="72"/>
    </location>
</feature>
<keyword evidence="8" id="KW-1185">Reference proteome</keyword>
<dbReference type="SUPFAM" id="SSF54001">
    <property type="entry name" value="Cysteine proteinases"/>
    <property type="match status" value="1"/>
</dbReference>
<evidence type="ECO:0000256" key="2">
    <source>
        <dbReference type="ARBA" id="ARBA00022670"/>
    </source>
</evidence>
<dbReference type="InterPro" id="IPR038765">
    <property type="entry name" value="Papain-like_cys_pep_sf"/>
</dbReference>
<proteinExistence type="inferred from homology"/>
<reference evidence="8" key="1">
    <citation type="journal article" date="2017" name="Genome Biol.">
        <title>Comparative genomics reveals high biological diversity and specific adaptations in the industrially and medically important fungal genus Aspergillus.</title>
        <authorList>
            <person name="de Vries R.P."/>
            <person name="Riley R."/>
            <person name="Wiebenga A."/>
            <person name="Aguilar-Osorio G."/>
            <person name="Amillis S."/>
            <person name="Uchima C.A."/>
            <person name="Anderluh G."/>
            <person name="Asadollahi M."/>
            <person name="Askin M."/>
            <person name="Barry K."/>
            <person name="Battaglia E."/>
            <person name="Bayram O."/>
            <person name="Benocci T."/>
            <person name="Braus-Stromeyer S.A."/>
            <person name="Caldana C."/>
            <person name="Canovas D."/>
            <person name="Cerqueira G.C."/>
            <person name="Chen F."/>
            <person name="Chen W."/>
            <person name="Choi C."/>
            <person name="Clum A."/>
            <person name="Dos Santos R.A."/>
            <person name="Damasio A.R."/>
            <person name="Diallinas G."/>
            <person name="Emri T."/>
            <person name="Fekete E."/>
            <person name="Flipphi M."/>
            <person name="Freyberg S."/>
            <person name="Gallo A."/>
            <person name="Gournas C."/>
            <person name="Habgood R."/>
            <person name="Hainaut M."/>
            <person name="Harispe M.L."/>
            <person name="Henrissat B."/>
            <person name="Hilden K.S."/>
            <person name="Hope R."/>
            <person name="Hossain A."/>
            <person name="Karabika E."/>
            <person name="Karaffa L."/>
            <person name="Karanyi Z."/>
            <person name="Krasevec N."/>
            <person name="Kuo A."/>
            <person name="Kusch H."/>
            <person name="LaButti K."/>
            <person name="Lagendijk E.L."/>
            <person name="Lapidus A."/>
            <person name="Levasseur A."/>
            <person name="Lindquist E."/>
            <person name="Lipzen A."/>
            <person name="Logrieco A.F."/>
            <person name="MacCabe A."/>
            <person name="Maekelae M.R."/>
            <person name="Malavazi I."/>
            <person name="Melin P."/>
            <person name="Meyer V."/>
            <person name="Mielnichuk N."/>
            <person name="Miskei M."/>
            <person name="Molnar A.P."/>
            <person name="Mule G."/>
            <person name="Ngan C.Y."/>
            <person name="Orejas M."/>
            <person name="Orosz E."/>
            <person name="Ouedraogo J.P."/>
            <person name="Overkamp K.M."/>
            <person name="Park H.-S."/>
            <person name="Perrone G."/>
            <person name="Piumi F."/>
            <person name="Punt P.J."/>
            <person name="Ram A.F."/>
            <person name="Ramon A."/>
            <person name="Rauscher S."/>
            <person name="Record E."/>
            <person name="Riano-Pachon D.M."/>
            <person name="Robert V."/>
            <person name="Roehrig J."/>
            <person name="Ruller R."/>
            <person name="Salamov A."/>
            <person name="Salih N.S."/>
            <person name="Samson R.A."/>
            <person name="Sandor E."/>
            <person name="Sanguinetti M."/>
            <person name="Schuetze T."/>
            <person name="Sepcic K."/>
            <person name="Shelest E."/>
            <person name="Sherlock G."/>
            <person name="Sophianopoulou V."/>
            <person name="Squina F.M."/>
            <person name="Sun H."/>
            <person name="Susca A."/>
            <person name="Todd R.B."/>
            <person name="Tsang A."/>
            <person name="Unkles S.E."/>
            <person name="van de Wiele N."/>
            <person name="van Rossen-Uffink D."/>
            <person name="Oliveira J.V."/>
            <person name="Vesth T.C."/>
            <person name="Visser J."/>
            <person name="Yu J.-H."/>
            <person name="Zhou M."/>
            <person name="Andersen M.R."/>
            <person name="Archer D.B."/>
            <person name="Baker S.E."/>
            <person name="Benoit I."/>
            <person name="Brakhage A.A."/>
            <person name="Braus G.H."/>
            <person name="Fischer R."/>
            <person name="Frisvad J.C."/>
            <person name="Goldman G.H."/>
            <person name="Houbraken J."/>
            <person name="Oakley B."/>
            <person name="Pocsi I."/>
            <person name="Scazzocchio C."/>
            <person name="Seiboth B."/>
            <person name="vanKuyk P.A."/>
            <person name="Wortman J."/>
            <person name="Dyer P.S."/>
            <person name="Grigoriev I.V."/>
        </authorList>
    </citation>
    <scope>NUCLEOTIDE SEQUENCE [LARGE SCALE GENOMIC DNA]</scope>
    <source>
        <strain evidence="8">DTO 134E9</strain>
    </source>
</reference>
<evidence type="ECO:0000313" key="7">
    <source>
        <dbReference type="EMBL" id="OJJ37439.1"/>
    </source>
</evidence>
<keyword evidence="4" id="KW-0788">Thiol protease</keyword>
<dbReference type="GO" id="GO:0006508">
    <property type="term" value="P:proteolysis"/>
    <property type="evidence" value="ECO:0007669"/>
    <property type="project" value="UniProtKB-KW"/>
</dbReference>
<feature type="compositionally biased region" description="Polar residues" evidence="5">
    <location>
        <begin position="202"/>
        <end position="213"/>
    </location>
</feature>
<feature type="region of interest" description="Disordered" evidence="5">
    <location>
        <begin position="190"/>
        <end position="240"/>
    </location>
</feature>
<dbReference type="PANTHER" id="PTHR12606">
    <property type="entry name" value="SENTRIN/SUMO-SPECIFIC PROTEASE"/>
    <property type="match status" value="1"/>
</dbReference>
<feature type="compositionally biased region" description="Polar residues" evidence="5">
    <location>
        <begin position="258"/>
        <end position="274"/>
    </location>
</feature>
<feature type="region of interest" description="Disordered" evidence="5">
    <location>
        <begin position="491"/>
        <end position="518"/>
    </location>
</feature>
<evidence type="ECO:0000313" key="8">
    <source>
        <dbReference type="Proteomes" id="UP000184383"/>
    </source>
</evidence>
<accession>A0A1L9RR86</accession>
<feature type="region of interest" description="Disordered" evidence="5">
    <location>
        <begin position="258"/>
        <end position="358"/>
    </location>
</feature>
<dbReference type="GeneID" id="63746546"/>
<evidence type="ECO:0000256" key="5">
    <source>
        <dbReference type="SAM" id="MobiDB-lite"/>
    </source>
</evidence>
<feature type="compositionally biased region" description="Basic and acidic residues" evidence="5">
    <location>
        <begin position="491"/>
        <end position="511"/>
    </location>
</feature>
<dbReference type="STRING" id="1073089.A0A1L9RR86"/>
<feature type="compositionally biased region" description="Polar residues" evidence="5">
    <location>
        <begin position="42"/>
        <end position="68"/>
    </location>
</feature>
<dbReference type="InterPro" id="IPR003653">
    <property type="entry name" value="Peptidase_C48_C"/>
</dbReference>
<organism evidence="7 8">
    <name type="scientific">Aspergillus wentii DTO 134E9</name>
    <dbReference type="NCBI Taxonomy" id="1073089"/>
    <lineage>
        <taxon>Eukaryota</taxon>
        <taxon>Fungi</taxon>
        <taxon>Dikarya</taxon>
        <taxon>Ascomycota</taxon>
        <taxon>Pezizomycotina</taxon>
        <taxon>Eurotiomycetes</taxon>
        <taxon>Eurotiomycetidae</taxon>
        <taxon>Eurotiales</taxon>
        <taxon>Aspergillaceae</taxon>
        <taxon>Aspergillus</taxon>
        <taxon>Aspergillus subgen. Cremei</taxon>
    </lineage>
</organism>
<dbReference type="AlphaFoldDB" id="A0A1L9RR86"/>
<dbReference type="Pfam" id="PF02902">
    <property type="entry name" value="Peptidase_C48"/>
    <property type="match status" value="1"/>
</dbReference>
<dbReference type="FunFam" id="3.40.395.10:FF:000014">
    <property type="entry name" value="Ulp1 protease family protein"/>
    <property type="match status" value="1"/>
</dbReference>
<dbReference type="OrthoDB" id="1939479at2759"/>
<dbReference type="RefSeq" id="XP_040691115.1">
    <property type="nucleotide sequence ID" value="XM_040830698.1"/>
</dbReference>
<dbReference type="GO" id="GO:0005634">
    <property type="term" value="C:nucleus"/>
    <property type="evidence" value="ECO:0007669"/>
    <property type="project" value="TreeGrafter"/>
</dbReference>
<feature type="region of interest" description="Disordered" evidence="5">
    <location>
        <begin position="696"/>
        <end position="716"/>
    </location>
</feature>